<organism evidence="8 9">
    <name type="scientific">Exophiala spinifera</name>
    <dbReference type="NCBI Taxonomy" id="91928"/>
    <lineage>
        <taxon>Eukaryota</taxon>
        <taxon>Fungi</taxon>
        <taxon>Dikarya</taxon>
        <taxon>Ascomycota</taxon>
        <taxon>Pezizomycotina</taxon>
        <taxon>Eurotiomycetes</taxon>
        <taxon>Chaetothyriomycetidae</taxon>
        <taxon>Chaetothyriales</taxon>
        <taxon>Herpotrichiellaceae</taxon>
        <taxon>Exophiala</taxon>
    </lineage>
</organism>
<dbReference type="PROSITE" id="PS50048">
    <property type="entry name" value="ZN2_CY6_FUNGAL_2"/>
    <property type="match status" value="1"/>
</dbReference>
<dbReference type="RefSeq" id="XP_016230591.1">
    <property type="nucleotide sequence ID" value="XM_016385647.1"/>
</dbReference>
<keyword evidence="1" id="KW-0479">Metal-binding</keyword>
<dbReference type="EMBL" id="KN847500">
    <property type="protein sequence ID" value="KIW10375.1"/>
    <property type="molecule type" value="Genomic_DNA"/>
</dbReference>
<dbReference type="HOGENOM" id="CLU_694518_0_0_1"/>
<protein>
    <recommendedName>
        <fullName evidence="7">Zn(2)-C6 fungal-type domain-containing protein</fullName>
    </recommendedName>
</protein>
<proteinExistence type="predicted"/>
<accession>A0A0D2AV74</accession>
<dbReference type="GeneID" id="27338420"/>
<dbReference type="InterPro" id="IPR001138">
    <property type="entry name" value="Zn2Cys6_DnaBD"/>
</dbReference>
<feature type="compositionally biased region" description="Basic and acidic residues" evidence="6">
    <location>
        <begin position="162"/>
        <end position="173"/>
    </location>
</feature>
<evidence type="ECO:0000313" key="8">
    <source>
        <dbReference type="EMBL" id="KIW10375.1"/>
    </source>
</evidence>
<evidence type="ECO:0000313" key="9">
    <source>
        <dbReference type="Proteomes" id="UP000053328"/>
    </source>
</evidence>
<keyword evidence="3" id="KW-0238">DNA-binding</keyword>
<dbReference type="GO" id="GO:0003677">
    <property type="term" value="F:DNA binding"/>
    <property type="evidence" value="ECO:0007669"/>
    <property type="project" value="UniProtKB-KW"/>
</dbReference>
<evidence type="ECO:0000256" key="1">
    <source>
        <dbReference type="ARBA" id="ARBA00022723"/>
    </source>
</evidence>
<dbReference type="GO" id="GO:0000981">
    <property type="term" value="F:DNA-binding transcription factor activity, RNA polymerase II-specific"/>
    <property type="evidence" value="ECO:0007669"/>
    <property type="project" value="InterPro"/>
</dbReference>
<dbReference type="GO" id="GO:0006351">
    <property type="term" value="P:DNA-templated transcription"/>
    <property type="evidence" value="ECO:0007669"/>
    <property type="project" value="InterPro"/>
</dbReference>
<evidence type="ECO:0000256" key="6">
    <source>
        <dbReference type="SAM" id="MobiDB-lite"/>
    </source>
</evidence>
<dbReference type="STRING" id="91928.A0A0D2AV74"/>
<evidence type="ECO:0000256" key="5">
    <source>
        <dbReference type="ARBA" id="ARBA00023242"/>
    </source>
</evidence>
<dbReference type="SUPFAM" id="SSF57701">
    <property type="entry name" value="Zn2/Cys6 DNA-binding domain"/>
    <property type="match status" value="1"/>
</dbReference>
<dbReference type="Proteomes" id="UP000053328">
    <property type="component" value="Unassembled WGS sequence"/>
</dbReference>
<dbReference type="AlphaFoldDB" id="A0A0D2AV74"/>
<dbReference type="VEuPathDB" id="FungiDB:PV08_11337"/>
<keyword evidence="5" id="KW-0539">Nucleus</keyword>
<dbReference type="Pfam" id="PF04082">
    <property type="entry name" value="Fungal_trans"/>
    <property type="match status" value="1"/>
</dbReference>
<sequence>MAAVNIDMTDRCESDEHITHTVDQFLSKRPRRSYPKACHPCRRRKVRCNNAQPCSNCISRDYPELCYYAFTEAERGSLRQRRRRNGAALWETNGKDQVTARRSSRLLEFERELHILERTAFTEAAPSVKAKDGHRSFSDSVAKSYERATHRKVSSAATTMKPETEHPPHQQLDERCVRTPTVSDTPYMADAGNIHPFENLWQPGSSVREVAMALPSDEIFTRYLEAFYEVYQVAMPCGPMLELREDARRFWRARSLGNYVGPELQSTSWLALLFSCLAFGSCFADPSSEDTQLNANIFVCCAFQLLRLDNYLLAPKIEHILALSTLGGCLRGQANPDASWSLLGTTIRLAQRLGLHQQAALSASSTPSEKYAWHLWYVRLSIILMNLVVLASARPPS</sequence>
<name>A0A0D2AV74_9EURO</name>
<dbReference type="InterPro" id="IPR004507">
    <property type="entry name" value="UbiX-like"/>
</dbReference>
<dbReference type="InterPro" id="IPR036864">
    <property type="entry name" value="Zn2-C6_fun-type_DNA-bd_sf"/>
</dbReference>
<keyword evidence="9" id="KW-1185">Reference proteome</keyword>
<dbReference type="PANTHER" id="PTHR43374">
    <property type="entry name" value="FLAVIN PRENYLTRANSFERASE"/>
    <property type="match status" value="1"/>
</dbReference>
<evidence type="ECO:0000256" key="2">
    <source>
        <dbReference type="ARBA" id="ARBA00023015"/>
    </source>
</evidence>
<dbReference type="PANTHER" id="PTHR43374:SF1">
    <property type="entry name" value="FLAVIN PRENYLTRANSFERASE PAD1, MITOCHONDRIAL"/>
    <property type="match status" value="1"/>
</dbReference>
<dbReference type="SMART" id="SM00066">
    <property type="entry name" value="GAL4"/>
    <property type="match status" value="1"/>
</dbReference>
<keyword evidence="4" id="KW-0804">Transcription</keyword>
<evidence type="ECO:0000256" key="4">
    <source>
        <dbReference type="ARBA" id="ARBA00023163"/>
    </source>
</evidence>
<dbReference type="CDD" id="cd12148">
    <property type="entry name" value="fungal_TF_MHR"/>
    <property type="match status" value="1"/>
</dbReference>
<dbReference type="InterPro" id="IPR007219">
    <property type="entry name" value="XnlR_reg_dom"/>
</dbReference>
<dbReference type="Pfam" id="PF00172">
    <property type="entry name" value="Zn_clus"/>
    <property type="match status" value="1"/>
</dbReference>
<dbReference type="GO" id="GO:0016831">
    <property type="term" value="F:carboxy-lyase activity"/>
    <property type="evidence" value="ECO:0007669"/>
    <property type="project" value="TreeGrafter"/>
</dbReference>
<keyword evidence="2" id="KW-0805">Transcription regulation</keyword>
<dbReference type="GO" id="GO:0008270">
    <property type="term" value="F:zinc ion binding"/>
    <property type="evidence" value="ECO:0007669"/>
    <property type="project" value="InterPro"/>
</dbReference>
<feature type="region of interest" description="Disordered" evidence="6">
    <location>
        <begin position="148"/>
        <end position="173"/>
    </location>
</feature>
<reference evidence="8 9" key="1">
    <citation type="submission" date="2015-01" db="EMBL/GenBank/DDBJ databases">
        <title>The Genome Sequence of Exophiala spinifera CBS89968.</title>
        <authorList>
            <consortium name="The Broad Institute Genomics Platform"/>
            <person name="Cuomo C."/>
            <person name="de Hoog S."/>
            <person name="Gorbushina A."/>
            <person name="Stielow B."/>
            <person name="Teixiera M."/>
            <person name="Abouelleil A."/>
            <person name="Chapman S.B."/>
            <person name="Priest M."/>
            <person name="Young S.K."/>
            <person name="Wortman J."/>
            <person name="Nusbaum C."/>
            <person name="Birren B."/>
        </authorList>
    </citation>
    <scope>NUCLEOTIDE SEQUENCE [LARGE SCALE GENOMIC DNA]</scope>
    <source>
        <strain evidence="8 9">CBS 89968</strain>
    </source>
</reference>
<dbReference type="OrthoDB" id="1747771at2759"/>
<gene>
    <name evidence="8" type="ORF">PV08_11337</name>
</gene>
<evidence type="ECO:0000259" key="7">
    <source>
        <dbReference type="PROSITE" id="PS50048"/>
    </source>
</evidence>
<dbReference type="Gene3D" id="4.10.240.10">
    <property type="entry name" value="Zn(2)-C6 fungal-type DNA-binding domain"/>
    <property type="match status" value="1"/>
</dbReference>
<evidence type="ECO:0000256" key="3">
    <source>
        <dbReference type="ARBA" id="ARBA00023125"/>
    </source>
</evidence>
<dbReference type="CDD" id="cd00067">
    <property type="entry name" value="GAL4"/>
    <property type="match status" value="1"/>
</dbReference>
<feature type="domain" description="Zn(2)-C6 fungal-type" evidence="7">
    <location>
        <begin position="37"/>
        <end position="68"/>
    </location>
</feature>
<dbReference type="PROSITE" id="PS00463">
    <property type="entry name" value="ZN2_CY6_FUNGAL_1"/>
    <property type="match status" value="1"/>
</dbReference>